<dbReference type="GO" id="GO:0005576">
    <property type="term" value="C:extracellular region"/>
    <property type="evidence" value="ECO:0007669"/>
    <property type="project" value="UniProtKB-SubCell"/>
</dbReference>
<evidence type="ECO:0000259" key="7">
    <source>
        <dbReference type="Pfam" id="PF00700"/>
    </source>
</evidence>
<evidence type="ECO:0000256" key="5">
    <source>
        <dbReference type="ARBA" id="ARBA00023143"/>
    </source>
</evidence>
<dbReference type="NCBIfam" id="TIGR02550">
    <property type="entry name" value="flagell_flgL"/>
    <property type="match status" value="1"/>
</dbReference>
<dbReference type="GO" id="GO:0005198">
    <property type="term" value="F:structural molecule activity"/>
    <property type="evidence" value="ECO:0007669"/>
    <property type="project" value="InterPro"/>
</dbReference>
<keyword evidence="9" id="KW-1185">Reference proteome</keyword>
<organism evidence="8 9">
    <name type="scientific">Idiomarina tyrosinivorans</name>
    <dbReference type="NCBI Taxonomy" id="1445662"/>
    <lineage>
        <taxon>Bacteria</taxon>
        <taxon>Pseudomonadati</taxon>
        <taxon>Pseudomonadota</taxon>
        <taxon>Gammaproteobacteria</taxon>
        <taxon>Alteromonadales</taxon>
        <taxon>Idiomarinaceae</taxon>
        <taxon>Idiomarina</taxon>
    </lineage>
</organism>
<dbReference type="OrthoDB" id="9768249at2"/>
<comment type="caution">
    <text evidence="8">The sequence shown here is derived from an EMBL/GenBank/DDBJ whole genome shotgun (WGS) entry which is preliminary data.</text>
</comment>
<dbReference type="InterPro" id="IPR001492">
    <property type="entry name" value="Flagellin"/>
</dbReference>
<evidence type="ECO:0000256" key="2">
    <source>
        <dbReference type="ARBA" id="ARBA00004613"/>
    </source>
</evidence>
<dbReference type="InterPro" id="IPR046358">
    <property type="entry name" value="Flagellin_C"/>
</dbReference>
<gene>
    <name evidence="8" type="primary">flgL</name>
    <name evidence="8" type="ORF">CWI84_09395</name>
</gene>
<evidence type="ECO:0000256" key="1">
    <source>
        <dbReference type="ARBA" id="ARBA00004365"/>
    </source>
</evidence>
<keyword evidence="8" id="KW-0969">Cilium</keyword>
<comment type="subcellular location">
    <subcellularLocation>
        <location evidence="1">Bacterial flagellum</location>
    </subcellularLocation>
    <subcellularLocation>
        <location evidence="2">Secreted</location>
    </subcellularLocation>
</comment>
<dbReference type="GO" id="GO:0071973">
    <property type="term" value="P:bacterial-type flagellum-dependent cell motility"/>
    <property type="evidence" value="ECO:0007669"/>
    <property type="project" value="InterPro"/>
</dbReference>
<proteinExistence type="inferred from homology"/>
<comment type="similarity">
    <text evidence="3">Belongs to the bacterial flagellin family.</text>
</comment>
<protein>
    <submittedName>
        <fullName evidence="8">Flagellar hook-associated protein 3</fullName>
    </submittedName>
</protein>
<sequence>MRISTNQIFNSSLQRLLRTQQQLVTDEQKLQEQTKILTPADDPAGAATVLRLNARVALNEQYSENADKVTSSLGRQEAVLEGITSALQRAQTLAVQAGSGALSEQDKNAVGTELAGIEQEVFDLMNSKDEFGNYLFSGFQGDKQTVQFVPGTGTGQFPYGQYVYGGDDGSRELQVSESLKLAVSTSGQEVFESAELRPGFTAPTTTGAASVESVKITDRNTFDSFYDNNYVASDNGNNDFQIDITAGAPDTYEIFQDGVSVATGNYTDGQPIQFQGAEITLNNAVGESVNFSFREPKGNVLSSLRALSQALMSGNKSADELQQFNADFGEHAESALNQISGARSKIGSRQNLAESIQSAIGAQNIADQQTMEDVAGLDLAEGISNLTQTETRLQAIQSTFSRVSNLSLFDYLR</sequence>
<evidence type="ECO:0000256" key="3">
    <source>
        <dbReference type="ARBA" id="ARBA00005709"/>
    </source>
</evidence>
<dbReference type="InterPro" id="IPR001029">
    <property type="entry name" value="Flagellin_N"/>
</dbReference>
<dbReference type="EMBL" id="PIQH01000008">
    <property type="protein sequence ID" value="RUO79832.1"/>
    <property type="molecule type" value="Genomic_DNA"/>
</dbReference>
<accession>A0A432ZPQ2</accession>
<evidence type="ECO:0000256" key="4">
    <source>
        <dbReference type="ARBA" id="ARBA00022525"/>
    </source>
</evidence>
<evidence type="ECO:0000313" key="9">
    <source>
        <dbReference type="Proteomes" id="UP000287996"/>
    </source>
</evidence>
<dbReference type="RefSeq" id="WP_126842340.1">
    <property type="nucleotide sequence ID" value="NZ_PIQH01000008.1"/>
</dbReference>
<keyword evidence="4" id="KW-0964">Secreted</keyword>
<reference evidence="8 9" key="1">
    <citation type="journal article" date="2011" name="Front. Microbiol.">
        <title>Genomic signatures of strain selection and enhancement in Bacillus atrophaeus var. globigii, a historical biowarfare simulant.</title>
        <authorList>
            <person name="Gibbons H.S."/>
            <person name="Broomall S.M."/>
            <person name="McNew L.A."/>
            <person name="Daligault H."/>
            <person name="Chapman C."/>
            <person name="Bruce D."/>
            <person name="Karavis M."/>
            <person name="Krepps M."/>
            <person name="McGregor P.A."/>
            <person name="Hong C."/>
            <person name="Park K.H."/>
            <person name="Akmal A."/>
            <person name="Feldman A."/>
            <person name="Lin J.S."/>
            <person name="Chang W.E."/>
            <person name="Higgs B.W."/>
            <person name="Demirev P."/>
            <person name="Lindquist J."/>
            <person name="Liem A."/>
            <person name="Fochler E."/>
            <person name="Read T.D."/>
            <person name="Tapia R."/>
            <person name="Johnson S."/>
            <person name="Bishop-Lilly K.A."/>
            <person name="Detter C."/>
            <person name="Han C."/>
            <person name="Sozhamannan S."/>
            <person name="Rosenzweig C.N."/>
            <person name="Skowronski E.W."/>
        </authorList>
    </citation>
    <scope>NUCLEOTIDE SEQUENCE [LARGE SCALE GENOMIC DNA]</scope>
    <source>
        <strain evidence="8 9">CC-PW-9</strain>
    </source>
</reference>
<feature type="domain" description="Flagellin N-terminal" evidence="6">
    <location>
        <begin position="3"/>
        <end position="139"/>
    </location>
</feature>
<evidence type="ECO:0000259" key="6">
    <source>
        <dbReference type="Pfam" id="PF00669"/>
    </source>
</evidence>
<dbReference type="Pfam" id="PF00700">
    <property type="entry name" value="Flagellin_C"/>
    <property type="match status" value="1"/>
</dbReference>
<dbReference type="InterPro" id="IPR013384">
    <property type="entry name" value="Flagell_FlgL"/>
</dbReference>
<dbReference type="SUPFAM" id="SSF64518">
    <property type="entry name" value="Phase 1 flagellin"/>
    <property type="match status" value="1"/>
</dbReference>
<dbReference type="PANTHER" id="PTHR42792">
    <property type="entry name" value="FLAGELLIN"/>
    <property type="match status" value="1"/>
</dbReference>
<dbReference type="AlphaFoldDB" id="A0A432ZPQ2"/>
<dbReference type="Gene3D" id="1.20.1330.10">
    <property type="entry name" value="f41 fragment of flagellin, N-terminal domain"/>
    <property type="match status" value="1"/>
</dbReference>
<evidence type="ECO:0000313" key="8">
    <source>
        <dbReference type="EMBL" id="RUO79832.1"/>
    </source>
</evidence>
<keyword evidence="8" id="KW-0966">Cell projection</keyword>
<dbReference type="Proteomes" id="UP000287996">
    <property type="component" value="Unassembled WGS sequence"/>
</dbReference>
<keyword evidence="5" id="KW-0975">Bacterial flagellum</keyword>
<dbReference type="GO" id="GO:0009424">
    <property type="term" value="C:bacterial-type flagellum hook"/>
    <property type="evidence" value="ECO:0007669"/>
    <property type="project" value="InterPro"/>
</dbReference>
<feature type="domain" description="Flagellin C-terminal" evidence="7">
    <location>
        <begin position="332"/>
        <end position="412"/>
    </location>
</feature>
<dbReference type="Pfam" id="PF00669">
    <property type="entry name" value="Flagellin_N"/>
    <property type="match status" value="1"/>
</dbReference>
<keyword evidence="8" id="KW-0282">Flagellum</keyword>
<dbReference type="PANTHER" id="PTHR42792:SF1">
    <property type="entry name" value="FLAGELLAR HOOK-ASSOCIATED PROTEIN 3"/>
    <property type="match status" value="1"/>
</dbReference>
<name>A0A432ZPQ2_9GAMM</name>